<evidence type="ECO:0000313" key="4">
    <source>
        <dbReference type="Proteomes" id="UP001519460"/>
    </source>
</evidence>
<name>A0ABD0LXP9_9CAEN</name>
<dbReference type="PANTHER" id="PTHR24416">
    <property type="entry name" value="TYROSINE-PROTEIN KINASE RECEPTOR"/>
    <property type="match status" value="1"/>
</dbReference>
<comment type="caution">
    <text evidence="3">The sequence shown here is derived from an EMBL/GenBank/DDBJ whole genome shotgun (WGS) entry which is preliminary data.</text>
</comment>
<dbReference type="InterPro" id="IPR001245">
    <property type="entry name" value="Ser-Thr/Tyr_kinase_cat_dom"/>
</dbReference>
<dbReference type="SMART" id="SM00219">
    <property type="entry name" value="TyrKc"/>
    <property type="match status" value="1"/>
</dbReference>
<dbReference type="InterPro" id="IPR000719">
    <property type="entry name" value="Prot_kinase_dom"/>
</dbReference>
<gene>
    <name evidence="3" type="ORF">BaRGS_00004507</name>
</gene>
<dbReference type="InterPro" id="IPR011009">
    <property type="entry name" value="Kinase-like_dom_sf"/>
</dbReference>
<dbReference type="Pfam" id="PF07714">
    <property type="entry name" value="PK_Tyr_Ser-Thr"/>
    <property type="match status" value="2"/>
</dbReference>
<dbReference type="InterPro" id="IPR050122">
    <property type="entry name" value="RTK"/>
</dbReference>
<feature type="region of interest" description="Disordered" evidence="1">
    <location>
        <begin position="447"/>
        <end position="486"/>
    </location>
</feature>
<proteinExistence type="predicted"/>
<dbReference type="SUPFAM" id="SSF56112">
    <property type="entry name" value="Protein kinase-like (PK-like)"/>
    <property type="match status" value="2"/>
</dbReference>
<dbReference type="PANTHER" id="PTHR24416:SF611">
    <property type="entry name" value="TYROSINE-PROTEIN KINASE TRANSMEMBRANE RECEPTOR ROR"/>
    <property type="match status" value="1"/>
</dbReference>
<dbReference type="Proteomes" id="UP001519460">
    <property type="component" value="Unassembled WGS sequence"/>
</dbReference>
<keyword evidence="4" id="KW-1185">Reference proteome</keyword>
<sequence length="793" mass="90426">MLQAGWKHLMEKLVEEMRRVLRALAKLQLDQDSSAAFDLFLVRCLVLVLTTCFSDDHQEVSQRQCNSPKVVAELLRNVLMLASSRIEHLVEEEIDCLICHPSKHVRDVLTELMTRKSLPLLDLSTSYAEKRLEVIGVHAEVNDDVRPPAGDATGSKKRQACMWRELDWSGRQGERLQGAIYLPQNKCLVSSTVTHCVKHSSPKHHSQQHVQHLDMLLRFGSHPYFLTLLAFQLRPMPCFYITEDASECRLLSLLLDRRVSQRWIQPAPLLMAALDIIYAIRFLAEEHIALRDITTYNMVYAVKGEGEDVGITVKLADLGLSHEYCAETDTYQSQEVRPQRDPGPIPVRWTAREALFEGLYSDRSMIYSFGYVLYELFTHGCQPYSEISRRSTDDILRLLFLRSKSVRPFHWPCLPDGVYSLIRKCTSLRPKDRPTLDEVETALKQLLQKSKDGEQSSKGTLGHNTSLESVRRLPTDQPCPGTTKARARTDADNYKNLQEYSWAASSSLRVKETELMTSDPITIPPAGESSFICVEEWLTPDFVGNQLPRLESNRAVLPGVVAWAQNRLSPYPDHAVHERQYTRAVTLLHAARRLCRDPLDYAPVAAMVNACLQLTKVVCEIHEQGWLHRDIRASNVLVECGTDQVLLARIGRMVYLAGADYVRGEVFTGSRRWMAPEVLHTGIYTKENDVFMLGTTFWEIWNARNVCARDPTATERHLVPLAYVRQKDVENMVQEGVLLPDLPEMPSWLYTLICQCRHPDRKERPSIRDVLFQLEKNSTGYANTISTYGNVNI</sequence>
<organism evidence="3 4">
    <name type="scientific">Batillaria attramentaria</name>
    <dbReference type="NCBI Taxonomy" id="370345"/>
    <lineage>
        <taxon>Eukaryota</taxon>
        <taxon>Metazoa</taxon>
        <taxon>Spiralia</taxon>
        <taxon>Lophotrochozoa</taxon>
        <taxon>Mollusca</taxon>
        <taxon>Gastropoda</taxon>
        <taxon>Caenogastropoda</taxon>
        <taxon>Sorbeoconcha</taxon>
        <taxon>Cerithioidea</taxon>
        <taxon>Batillariidae</taxon>
        <taxon>Batillaria</taxon>
    </lineage>
</organism>
<dbReference type="EMBL" id="JACVVK020000016">
    <property type="protein sequence ID" value="KAK7504203.1"/>
    <property type="molecule type" value="Genomic_DNA"/>
</dbReference>
<evidence type="ECO:0000259" key="2">
    <source>
        <dbReference type="PROSITE" id="PS50011"/>
    </source>
</evidence>
<feature type="compositionally biased region" description="Polar residues" evidence="1">
    <location>
        <begin position="456"/>
        <end position="468"/>
    </location>
</feature>
<feature type="domain" description="Protein kinase" evidence="2">
    <location>
        <begin position="166"/>
        <end position="447"/>
    </location>
</feature>
<feature type="domain" description="Protein kinase" evidence="2">
    <location>
        <begin position="494"/>
        <end position="782"/>
    </location>
</feature>
<accession>A0ABD0LXP9</accession>
<protein>
    <recommendedName>
        <fullName evidence="2">Protein kinase domain-containing protein</fullName>
    </recommendedName>
</protein>
<reference evidence="3 4" key="1">
    <citation type="journal article" date="2023" name="Sci. Data">
        <title>Genome assembly of the Korean intertidal mud-creeper Batillaria attramentaria.</title>
        <authorList>
            <person name="Patra A.K."/>
            <person name="Ho P.T."/>
            <person name="Jun S."/>
            <person name="Lee S.J."/>
            <person name="Kim Y."/>
            <person name="Won Y.J."/>
        </authorList>
    </citation>
    <scope>NUCLEOTIDE SEQUENCE [LARGE SCALE GENOMIC DNA]</scope>
    <source>
        <strain evidence="3">Wonlab-2016</strain>
    </source>
</reference>
<dbReference type="Gene3D" id="1.10.510.10">
    <property type="entry name" value="Transferase(Phosphotransferase) domain 1"/>
    <property type="match status" value="2"/>
</dbReference>
<dbReference type="PROSITE" id="PS50011">
    <property type="entry name" value="PROTEIN_KINASE_DOM"/>
    <property type="match status" value="2"/>
</dbReference>
<evidence type="ECO:0000313" key="3">
    <source>
        <dbReference type="EMBL" id="KAK7504203.1"/>
    </source>
</evidence>
<evidence type="ECO:0000256" key="1">
    <source>
        <dbReference type="SAM" id="MobiDB-lite"/>
    </source>
</evidence>
<dbReference type="InterPro" id="IPR020635">
    <property type="entry name" value="Tyr_kinase_cat_dom"/>
</dbReference>
<dbReference type="AlphaFoldDB" id="A0ABD0LXP9"/>